<dbReference type="RefSeq" id="WP_393168030.1">
    <property type="nucleotide sequence ID" value="NZ_JBICRM010000012.1"/>
</dbReference>
<evidence type="ECO:0000313" key="3">
    <source>
        <dbReference type="EMBL" id="MFG1705766.1"/>
    </source>
</evidence>
<dbReference type="PANTHER" id="PTHR35526:SF3">
    <property type="entry name" value="ANTI-SIGMA-F FACTOR RSBW"/>
    <property type="match status" value="1"/>
</dbReference>
<protein>
    <submittedName>
        <fullName evidence="3">ATP-binding protein</fullName>
    </submittedName>
</protein>
<name>A0ABW7AEI4_9ACTN</name>
<dbReference type="Gene3D" id="3.30.565.10">
    <property type="entry name" value="Histidine kinase-like ATPase, C-terminal domain"/>
    <property type="match status" value="1"/>
</dbReference>
<accession>A0ABW7AEI4</accession>
<proteinExistence type="predicted"/>
<dbReference type="Pfam" id="PF13581">
    <property type="entry name" value="HATPase_c_2"/>
    <property type="match status" value="1"/>
</dbReference>
<dbReference type="CDD" id="cd16936">
    <property type="entry name" value="HATPase_RsbW-like"/>
    <property type="match status" value="1"/>
</dbReference>
<keyword evidence="1" id="KW-0808">Transferase</keyword>
<keyword evidence="1" id="KW-0418">Kinase</keyword>
<sequence length="146" mass="15632">MGSEEAEPYQVDTRLPEEMGSITLSRQIVRRALAECGYQGHHEDVLLVVSELVTNALVHGVGRPALRVRGSASRVRVEVGDAGAELPEPRDPGPANGWGLHVVRLLSTGWGIAAGEDGREGGEHGKVVWCELAARLTPLQVRPSEA</sequence>
<keyword evidence="3" id="KW-0067">ATP-binding</keyword>
<feature type="domain" description="Histidine kinase/HSP90-like ATPase" evidence="2">
    <location>
        <begin position="24"/>
        <end position="107"/>
    </location>
</feature>
<comment type="caution">
    <text evidence="3">The sequence shown here is derived from an EMBL/GenBank/DDBJ whole genome shotgun (WGS) entry which is preliminary data.</text>
</comment>
<dbReference type="SUPFAM" id="SSF55874">
    <property type="entry name" value="ATPase domain of HSP90 chaperone/DNA topoisomerase II/histidine kinase"/>
    <property type="match status" value="1"/>
</dbReference>
<keyword evidence="1" id="KW-0723">Serine/threonine-protein kinase</keyword>
<dbReference type="PANTHER" id="PTHR35526">
    <property type="entry name" value="ANTI-SIGMA-F FACTOR RSBW-RELATED"/>
    <property type="match status" value="1"/>
</dbReference>
<dbReference type="EMBL" id="JBICRM010000012">
    <property type="protein sequence ID" value="MFG1705766.1"/>
    <property type="molecule type" value="Genomic_DNA"/>
</dbReference>
<dbReference type="InterPro" id="IPR050267">
    <property type="entry name" value="Anti-sigma-factor_SerPK"/>
</dbReference>
<keyword evidence="4" id="KW-1185">Reference proteome</keyword>
<evidence type="ECO:0000313" key="4">
    <source>
        <dbReference type="Proteomes" id="UP001603978"/>
    </source>
</evidence>
<reference evidence="3 4" key="1">
    <citation type="submission" date="2024-10" db="EMBL/GenBank/DDBJ databases">
        <authorList>
            <person name="Topkara A.R."/>
            <person name="Saygin H."/>
        </authorList>
    </citation>
    <scope>NUCLEOTIDE SEQUENCE [LARGE SCALE GENOMIC DNA]</scope>
    <source>
        <strain evidence="3 4">M3C6</strain>
    </source>
</reference>
<dbReference type="InterPro" id="IPR036890">
    <property type="entry name" value="HATPase_C_sf"/>
</dbReference>
<evidence type="ECO:0000259" key="2">
    <source>
        <dbReference type="Pfam" id="PF13581"/>
    </source>
</evidence>
<dbReference type="InterPro" id="IPR003594">
    <property type="entry name" value="HATPase_dom"/>
</dbReference>
<gene>
    <name evidence="3" type="ORF">ACFLIM_21465</name>
</gene>
<keyword evidence="3" id="KW-0547">Nucleotide-binding</keyword>
<evidence type="ECO:0000256" key="1">
    <source>
        <dbReference type="ARBA" id="ARBA00022527"/>
    </source>
</evidence>
<dbReference type="Proteomes" id="UP001603978">
    <property type="component" value="Unassembled WGS sequence"/>
</dbReference>
<dbReference type="GO" id="GO:0005524">
    <property type="term" value="F:ATP binding"/>
    <property type="evidence" value="ECO:0007669"/>
    <property type="project" value="UniProtKB-KW"/>
</dbReference>
<organism evidence="3 4">
    <name type="scientific">Nonomuraea marmarensis</name>
    <dbReference type="NCBI Taxonomy" id="3351344"/>
    <lineage>
        <taxon>Bacteria</taxon>
        <taxon>Bacillati</taxon>
        <taxon>Actinomycetota</taxon>
        <taxon>Actinomycetes</taxon>
        <taxon>Streptosporangiales</taxon>
        <taxon>Streptosporangiaceae</taxon>
        <taxon>Nonomuraea</taxon>
    </lineage>
</organism>